<organism evidence="1">
    <name type="scientific">Gongylonema pulchrum</name>
    <dbReference type="NCBI Taxonomy" id="637853"/>
    <lineage>
        <taxon>Eukaryota</taxon>
        <taxon>Metazoa</taxon>
        <taxon>Ecdysozoa</taxon>
        <taxon>Nematoda</taxon>
        <taxon>Chromadorea</taxon>
        <taxon>Rhabditida</taxon>
        <taxon>Spirurina</taxon>
        <taxon>Spiruromorpha</taxon>
        <taxon>Spiruroidea</taxon>
        <taxon>Gongylonematidae</taxon>
        <taxon>Gongylonema</taxon>
    </lineage>
</organism>
<sequence>LYDAEKRRVYRVQYLGEDDNSALAPLYLIDQLCHKEAPVSCLRKDEFHECFSHVRLLLLKNPRTDNILIDVDSVPSKGLFELKQLYTESYNDLVMPARFVRENLITMFSSRSGGADLPKKALNSTGRVQTNAPYVQGVQMPVIVDDL</sequence>
<proteinExistence type="predicted"/>
<dbReference type="AlphaFoldDB" id="A0A183ED57"/>
<evidence type="ECO:0000313" key="1">
    <source>
        <dbReference type="WBParaSite" id="GPUH_0001892301-mRNA-1"/>
    </source>
</evidence>
<name>A0A183ED57_9BILA</name>
<dbReference type="WBParaSite" id="GPUH_0001892301-mRNA-1">
    <property type="protein sequence ID" value="GPUH_0001892301-mRNA-1"/>
    <property type="gene ID" value="GPUH_0001892301"/>
</dbReference>
<protein>
    <submittedName>
        <fullName evidence="1">Inositol-pentakisphosphate 2-kinase</fullName>
    </submittedName>
</protein>
<reference evidence="1" key="1">
    <citation type="submission" date="2016-06" db="UniProtKB">
        <authorList>
            <consortium name="WormBaseParasite"/>
        </authorList>
    </citation>
    <scope>IDENTIFICATION</scope>
</reference>
<accession>A0A183ED57</accession>